<keyword evidence="1" id="KW-0472">Membrane</keyword>
<proteinExistence type="predicted"/>
<accession>A0A1H7HCE3</accession>
<feature type="transmembrane region" description="Helical" evidence="1">
    <location>
        <begin position="6"/>
        <end position="24"/>
    </location>
</feature>
<reference evidence="2 3" key="1">
    <citation type="submission" date="2016-10" db="EMBL/GenBank/DDBJ databases">
        <authorList>
            <person name="de Groot N.N."/>
        </authorList>
    </citation>
    <scope>NUCLEOTIDE SEQUENCE [LARGE SCALE GENOMIC DNA]</scope>
    <source>
        <strain evidence="2 3">DSM 11978</strain>
    </source>
</reference>
<name>A0A1H7HCE3_9EURY</name>
<dbReference type="OrthoDB" id="80113at2157"/>
<sequence length="118" mass="13753">MQMIWFYVAIVLAISDILHTTLMWKVLNNFYILLGVFIQQSTHSTWQTWVIHEIMEAAFHFIILSIVFLNPTIGLLAALIHFVIDVSHTVLIRNMGELEHRALHFVVESLFFILIYGL</sequence>
<keyword evidence="1" id="KW-1133">Transmembrane helix</keyword>
<feature type="transmembrane region" description="Helical" evidence="1">
    <location>
        <begin position="57"/>
        <end position="80"/>
    </location>
</feature>
<evidence type="ECO:0000313" key="2">
    <source>
        <dbReference type="EMBL" id="SEK47417.1"/>
    </source>
</evidence>
<organism evidence="2 3">
    <name type="scientific">Methanobrevibacter gottschalkii</name>
    <dbReference type="NCBI Taxonomy" id="190974"/>
    <lineage>
        <taxon>Archaea</taxon>
        <taxon>Methanobacteriati</taxon>
        <taxon>Methanobacteriota</taxon>
        <taxon>Methanomada group</taxon>
        <taxon>Methanobacteria</taxon>
        <taxon>Methanobacteriales</taxon>
        <taxon>Methanobacteriaceae</taxon>
        <taxon>Methanobrevibacter</taxon>
    </lineage>
</organism>
<gene>
    <name evidence="2" type="ORF">SAMN05216439_1010</name>
</gene>
<dbReference type="Proteomes" id="UP000199506">
    <property type="component" value="Unassembled WGS sequence"/>
</dbReference>
<evidence type="ECO:0000313" key="3">
    <source>
        <dbReference type="Proteomes" id="UP000199506"/>
    </source>
</evidence>
<evidence type="ECO:0000256" key="1">
    <source>
        <dbReference type="SAM" id="Phobius"/>
    </source>
</evidence>
<dbReference type="AlphaFoldDB" id="A0A1H7HCE3"/>
<dbReference type="STRING" id="190974.SAMN05216439_1010"/>
<dbReference type="EMBL" id="FOAK01000002">
    <property type="protein sequence ID" value="SEK47417.1"/>
    <property type="molecule type" value="Genomic_DNA"/>
</dbReference>
<keyword evidence="1" id="KW-0812">Transmembrane</keyword>
<dbReference type="RefSeq" id="WP_069573048.1">
    <property type="nucleotide sequence ID" value="NZ_FOAK01000002.1"/>
</dbReference>
<protein>
    <recommendedName>
        <fullName evidence="4">DUF3307 domain-containing protein</fullName>
    </recommendedName>
</protein>
<evidence type="ECO:0008006" key="4">
    <source>
        <dbReference type="Google" id="ProtNLM"/>
    </source>
</evidence>